<dbReference type="PANTHER" id="PTHR45436:SF5">
    <property type="entry name" value="SENSOR HISTIDINE KINASE TRCS"/>
    <property type="match status" value="1"/>
</dbReference>
<evidence type="ECO:0000256" key="7">
    <source>
        <dbReference type="ARBA" id="ARBA00022777"/>
    </source>
</evidence>
<dbReference type="InterPro" id="IPR005467">
    <property type="entry name" value="His_kinase_dom"/>
</dbReference>
<dbReference type="Pfam" id="PF02518">
    <property type="entry name" value="HATPase_c"/>
    <property type="match status" value="1"/>
</dbReference>
<dbReference type="PANTHER" id="PTHR45436">
    <property type="entry name" value="SENSOR HISTIDINE KINASE YKOH"/>
    <property type="match status" value="1"/>
</dbReference>
<keyword evidence="6 11" id="KW-0812">Transmembrane</keyword>
<reference evidence="14 15" key="1">
    <citation type="submission" date="2015-12" db="EMBL/GenBank/DDBJ databases">
        <title>Genome sequence of Tistrella mobilis MCCC 1A02139.</title>
        <authorList>
            <person name="Lu L."/>
            <person name="Lai Q."/>
            <person name="Shao Z."/>
            <person name="Qian P."/>
        </authorList>
    </citation>
    <scope>NUCLEOTIDE SEQUENCE [LARGE SCALE GENOMIC DNA]</scope>
    <source>
        <strain evidence="14 15">MCCC 1A02139</strain>
    </source>
</reference>
<dbReference type="GeneID" id="97240292"/>
<feature type="transmembrane region" description="Helical" evidence="11">
    <location>
        <begin position="184"/>
        <end position="206"/>
    </location>
</feature>
<evidence type="ECO:0000256" key="6">
    <source>
        <dbReference type="ARBA" id="ARBA00022692"/>
    </source>
</evidence>
<proteinExistence type="predicted"/>
<dbReference type="InterPro" id="IPR036890">
    <property type="entry name" value="HATPase_C_sf"/>
</dbReference>
<dbReference type="SUPFAM" id="SSF55874">
    <property type="entry name" value="ATPase domain of HSP90 chaperone/DNA topoisomerase II/histidine kinase"/>
    <property type="match status" value="1"/>
</dbReference>
<evidence type="ECO:0000256" key="11">
    <source>
        <dbReference type="SAM" id="Phobius"/>
    </source>
</evidence>
<evidence type="ECO:0000256" key="2">
    <source>
        <dbReference type="ARBA" id="ARBA00004370"/>
    </source>
</evidence>
<dbReference type="Proteomes" id="UP000075787">
    <property type="component" value="Unassembled WGS sequence"/>
</dbReference>
<feature type="domain" description="Histidine kinase" evidence="12">
    <location>
        <begin position="264"/>
        <end position="474"/>
    </location>
</feature>
<keyword evidence="5" id="KW-0808">Transferase</keyword>
<dbReference type="AlphaFoldDB" id="A0A162LVQ1"/>
<evidence type="ECO:0000256" key="8">
    <source>
        <dbReference type="ARBA" id="ARBA00022989"/>
    </source>
</evidence>
<dbReference type="EMBL" id="LPZR01000025">
    <property type="protein sequence ID" value="KYO57354.1"/>
    <property type="molecule type" value="Genomic_DNA"/>
</dbReference>
<gene>
    <name evidence="14" type="ORF">AUP44_20375</name>
</gene>
<dbReference type="GO" id="GO:0000160">
    <property type="term" value="P:phosphorelay signal transduction system"/>
    <property type="evidence" value="ECO:0007669"/>
    <property type="project" value="UniProtKB-KW"/>
</dbReference>
<dbReference type="PROSITE" id="PS50885">
    <property type="entry name" value="HAMP"/>
    <property type="match status" value="1"/>
</dbReference>
<dbReference type="InterPro" id="IPR050428">
    <property type="entry name" value="TCS_sensor_his_kinase"/>
</dbReference>
<evidence type="ECO:0000256" key="5">
    <source>
        <dbReference type="ARBA" id="ARBA00022679"/>
    </source>
</evidence>
<feature type="domain" description="HAMP" evidence="13">
    <location>
        <begin position="205"/>
        <end position="256"/>
    </location>
</feature>
<evidence type="ECO:0000313" key="14">
    <source>
        <dbReference type="EMBL" id="KYO57354.1"/>
    </source>
</evidence>
<evidence type="ECO:0000313" key="15">
    <source>
        <dbReference type="Proteomes" id="UP000075787"/>
    </source>
</evidence>
<dbReference type="GO" id="GO:0005886">
    <property type="term" value="C:plasma membrane"/>
    <property type="evidence" value="ECO:0007669"/>
    <property type="project" value="TreeGrafter"/>
</dbReference>
<evidence type="ECO:0000259" key="12">
    <source>
        <dbReference type="PROSITE" id="PS50109"/>
    </source>
</evidence>
<evidence type="ECO:0000259" key="13">
    <source>
        <dbReference type="PROSITE" id="PS50885"/>
    </source>
</evidence>
<evidence type="ECO:0000256" key="3">
    <source>
        <dbReference type="ARBA" id="ARBA00012438"/>
    </source>
</evidence>
<evidence type="ECO:0000256" key="10">
    <source>
        <dbReference type="ARBA" id="ARBA00023136"/>
    </source>
</evidence>
<keyword evidence="9" id="KW-0902">Two-component regulatory system</keyword>
<dbReference type="PRINTS" id="PR00344">
    <property type="entry name" value="BCTRLSENSOR"/>
</dbReference>
<comment type="catalytic activity">
    <reaction evidence="1">
        <text>ATP + protein L-histidine = ADP + protein N-phospho-L-histidine.</text>
        <dbReference type="EC" id="2.7.13.3"/>
    </reaction>
</comment>
<dbReference type="GO" id="GO:0004673">
    <property type="term" value="F:protein histidine kinase activity"/>
    <property type="evidence" value="ECO:0007669"/>
    <property type="project" value="UniProtKB-EC"/>
</dbReference>
<organism evidence="14 15">
    <name type="scientific">Tistrella mobilis</name>
    <dbReference type="NCBI Taxonomy" id="171437"/>
    <lineage>
        <taxon>Bacteria</taxon>
        <taxon>Pseudomonadati</taxon>
        <taxon>Pseudomonadota</taxon>
        <taxon>Alphaproteobacteria</taxon>
        <taxon>Geminicoccales</taxon>
        <taxon>Geminicoccaceae</taxon>
        <taxon>Tistrella</taxon>
    </lineage>
</organism>
<evidence type="ECO:0000256" key="9">
    <source>
        <dbReference type="ARBA" id="ARBA00023012"/>
    </source>
</evidence>
<feature type="transmembrane region" description="Helical" evidence="11">
    <location>
        <begin position="17"/>
        <end position="40"/>
    </location>
</feature>
<dbReference type="InterPro" id="IPR003594">
    <property type="entry name" value="HATPase_dom"/>
</dbReference>
<accession>A0A162LVQ1</accession>
<keyword evidence="10 11" id="KW-0472">Membrane</keyword>
<dbReference type="SMART" id="SM00387">
    <property type="entry name" value="HATPase_c"/>
    <property type="match status" value="1"/>
</dbReference>
<name>A0A162LVQ1_9PROT</name>
<dbReference type="InterPro" id="IPR004358">
    <property type="entry name" value="Sig_transdc_His_kin-like_C"/>
</dbReference>
<dbReference type="Gene3D" id="1.10.287.130">
    <property type="match status" value="1"/>
</dbReference>
<comment type="caution">
    <text evidence="14">The sequence shown here is derived from an EMBL/GenBank/DDBJ whole genome shotgun (WGS) entry which is preliminary data.</text>
</comment>
<keyword evidence="4" id="KW-0597">Phosphoprotein</keyword>
<protein>
    <recommendedName>
        <fullName evidence="3">histidine kinase</fullName>
        <ecNumber evidence="3">2.7.13.3</ecNumber>
    </recommendedName>
</protein>
<keyword evidence="7" id="KW-0418">Kinase</keyword>
<sequence length="481" mass="51389">MSEDPASAPPPRRAGSIALRLAAAALVSTLIAVTAGGFALSHAFHRSVEAAFDQRLEALHRALVAALRVGRNGAIGLDRGLGDPRFDQIFSGWYWQVEEVGQEGMTDEVVLASRSLWDQTLDVAGTPGSGPAAVRQIVDGPTEGVPLRLVARTITLPDHDGPLVVAVAADAAEIGLETRRFDRLLILMLGGLVLVATLLTLVQLRWGLAPLRRLSGDLDAIRAGRAARLDEQRPREVLPLVRAMNGVLDHDAEVVRRARAQAGNLAHGLKTPLTLLAADIADLPEDRREVARRQIDAMRLIVERHLTRASAAANAAVIGARTPVAPVAADIARSLERMFARRDPPLSIAVDLAPDLEPRGELDFRGERQDLEEILGNLMENACKWAAGRVRVSGAAAGGDMLLILIEDDGPGLTPDQARAALQRGRRLDERVPGSGLGLSIVSDVVEIYGGTLALTASEELGGLAARVTLPRAEETGRRRR</sequence>
<keyword evidence="8 11" id="KW-1133">Transmembrane helix</keyword>
<dbReference type="RefSeq" id="WP_062761575.1">
    <property type="nucleotide sequence ID" value="NZ_CP121045.1"/>
</dbReference>
<dbReference type="InterPro" id="IPR003660">
    <property type="entry name" value="HAMP_dom"/>
</dbReference>
<dbReference type="PROSITE" id="PS50109">
    <property type="entry name" value="HIS_KIN"/>
    <property type="match status" value="1"/>
</dbReference>
<dbReference type="EC" id="2.7.13.3" evidence="3"/>
<evidence type="ECO:0000256" key="4">
    <source>
        <dbReference type="ARBA" id="ARBA00022553"/>
    </source>
</evidence>
<dbReference type="Gene3D" id="3.30.565.10">
    <property type="entry name" value="Histidine kinase-like ATPase, C-terminal domain"/>
    <property type="match status" value="1"/>
</dbReference>
<evidence type="ECO:0000256" key="1">
    <source>
        <dbReference type="ARBA" id="ARBA00000085"/>
    </source>
</evidence>
<comment type="subcellular location">
    <subcellularLocation>
        <location evidence="2">Membrane</location>
    </subcellularLocation>
</comment>